<keyword evidence="8" id="KW-1185">Reference proteome</keyword>
<gene>
    <name evidence="7" type="ORF">GCM10017774_19310</name>
</gene>
<reference evidence="8" key="1">
    <citation type="journal article" date="2019" name="Int. J. Syst. Evol. Microbiol.">
        <title>The Global Catalogue of Microorganisms (GCM) 10K type strain sequencing project: providing services to taxonomists for standard genome sequencing and annotation.</title>
        <authorList>
            <consortium name="The Broad Institute Genomics Platform"/>
            <consortium name="The Broad Institute Genome Sequencing Center for Infectious Disease"/>
            <person name="Wu L."/>
            <person name="Ma J."/>
        </authorList>
    </citation>
    <scope>NUCLEOTIDE SEQUENCE [LARGE SCALE GENOMIC DNA]</scope>
    <source>
        <strain evidence="8">CGMCC 4.7367</strain>
    </source>
</reference>
<dbReference type="SUPFAM" id="SSF103473">
    <property type="entry name" value="MFS general substrate transporter"/>
    <property type="match status" value="1"/>
</dbReference>
<comment type="subcellular location">
    <subcellularLocation>
        <location evidence="1">Cell membrane</location>
        <topology evidence="1">Multi-pass membrane protein</topology>
    </subcellularLocation>
</comment>
<feature type="domain" description="Major facilitator superfamily (MFS) profile" evidence="6">
    <location>
        <begin position="9"/>
        <end position="386"/>
    </location>
</feature>
<evidence type="ECO:0000256" key="4">
    <source>
        <dbReference type="ARBA" id="ARBA00023136"/>
    </source>
</evidence>
<feature type="transmembrane region" description="Helical" evidence="5">
    <location>
        <begin position="332"/>
        <end position="354"/>
    </location>
</feature>
<feature type="transmembrane region" description="Helical" evidence="5">
    <location>
        <begin position="275"/>
        <end position="293"/>
    </location>
</feature>
<feature type="transmembrane region" description="Helical" evidence="5">
    <location>
        <begin position="210"/>
        <end position="230"/>
    </location>
</feature>
<keyword evidence="4 5" id="KW-0472">Membrane</keyword>
<dbReference type="Gene3D" id="1.20.1250.20">
    <property type="entry name" value="MFS general substrate transporter like domains"/>
    <property type="match status" value="2"/>
</dbReference>
<dbReference type="Pfam" id="PF07690">
    <property type="entry name" value="MFS_1"/>
    <property type="match status" value="1"/>
</dbReference>
<dbReference type="Proteomes" id="UP000605568">
    <property type="component" value="Unassembled WGS sequence"/>
</dbReference>
<evidence type="ECO:0000313" key="8">
    <source>
        <dbReference type="Proteomes" id="UP000605568"/>
    </source>
</evidence>
<comment type="caution">
    <text evidence="7">The sequence shown here is derived from an EMBL/GenBank/DDBJ whole genome shotgun (WGS) entry which is preliminary data.</text>
</comment>
<feature type="transmembrane region" description="Helical" evidence="5">
    <location>
        <begin position="100"/>
        <end position="122"/>
    </location>
</feature>
<feature type="transmembrane region" description="Helical" evidence="5">
    <location>
        <begin position="161"/>
        <end position="181"/>
    </location>
</feature>
<dbReference type="PANTHER" id="PTHR23508">
    <property type="entry name" value="CARBOXYLIC ACID TRANSPORTER PROTEIN HOMOLOG"/>
    <property type="match status" value="1"/>
</dbReference>
<dbReference type="InterPro" id="IPR011701">
    <property type="entry name" value="MFS"/>
</dbReference>
<dbReference type="PANTHER" id="PTHR23508:SF10">
    <property type="entry name" value="CARBOXYLIC ACID TRANSPORTER PROTEIN HOMOLOG"/>
    <property type="match status" value="1"/>
</dbReference>
<sequence length="402" mass="42114">MSGSNRWVVLFGSFVAYMFDALEILLLSFALPVIRADLGLTTTQGGLLATATLLGIGVSSVTVGWLADNYGRKRALMLSLAVFGLFTALILVVPSFTLFVVLRFLAGMGLGGVWGVASAYVIETWPAAQRGRAVAFVLSSFPIGGVVAALMSGALLPNWRLLFFLGGVGVVIPLVIVGVFFRESAEWARQKTTPVKVSEIFAPELRRRTVLGAVVAGFAMFGAWGASTWLPTYLQADKGVPAATVAVFLTVLNLGMFFGYNVFGLIADRIGHKNALVLSLAGVALTLPLYVVAADRTALLWLGPLFAFFAAYAGIFGVYLGELFPTRVRTTGAGFCYNIARGVSAFAPLTLGVLATGTGFGGGLLVCAGFMACAAIAMTFLPDLRGATAVRVPAEGARPAAS</sequence>
<dbReference type="InterPro" id="IPR005829">
    <property type="entry name" value="Sugar_transporter_CS"/>
</dbReference>
<feature type="transmembrane region" description="Helical" evidence="5">
    <location>
        <begin position="134"/>
        <end position="155"/>
    </location>
</feature>
<dbReference type="PROSITE" id="PS00217">
    <property type="entry name" value="SUGAR_TRANSPORT_2"/>
    <property type="match status" value="1"/>
</dbReference>
<keyword evidence="2 5" id="KW-0812">Transmembrane</keyword>
<dbReference type="PROSITE" id="PS00216">
    <property type="entry name" value="SUGAR_TRANSPORT_1"/>
    <property type="match status" value="1"/>
</dbReference>
<organism evidence="7 8">
    <name type="scientific">Lentzea cavernae</name>
    <dbReference type="NCBI Taxonomy" id="2020703"/>
    <lineage>
        <taxon>Bacteria</taxon>
        <taxon>Bacillati</taxon>
        <taxon>Actinomycetota</taxon>
        <taxon>Actinomycetes</taxon>
        <taxon>Pseudonocardiales</taxon>
        <taxon>Pseudonocardiaceae</taxon>
        <taxon>Lentzea</taxon>
    </lineage>
</organism>
<feature type="transmembrane region" description="Helical" evidence="5">
    <location>
        <begin position="299"/>
        <end position="320"/>
    </location>
</feature>
<dbReference type="InterPro" id="IPR020846">
    <property type="entry name" value="MFS_dom"/>
</dbReference>
<evidence type="ECO:0000256" key="5">
    <source>
        <dbReference type="SAM" id="Phobius"/>
    </source>
</evidence>
<feature type="transmembrane region" description="Helical" evidence="5">
    <location>
        <begin position="360"/>
        <end position="381"/>
    </location>
</feature>
<evidence type="ECO:0000256" key="1">
    <source>
        <dbReference type="ARBA" id="ARBA00004651"/>
    </source>
</evidence>
<accession>A0ABQ3MG56</accession>
<name>A0ABQ3MG56_9PSEU</name>
<feature type="transmembrane region" description="Helical" evidence="5">
    <location>
        <begin position="242"/>
        <end position="263"/>
    </location>
</feature>
<evidence type="ECO:0000256" key="2">
    <source>
        <dbReference type="ARBA" id="ARBA00022692"/>
    </source>
</evidence>
<feature type="transmembrane region" description="Helical" evidence="5">
    <location>
        <begin position="46"/>
        <end position="68"/>
    </location>
</feature>
<dbReference type="InterPro" id="IPR036259">
    <property type="entry name" value="MFS_trans_sf"/>
</dbReference>
<proteinExistence type="predicted"/>
<dbReference type="PROSITE" id="PS50850">
    <property type="entry name" value="MFS"/>
    <property type="match status" value="1"/>
</dbReference>
<evidence type="ECO:0000313" key="7">
    <source>
        <dbReference type="EMBL" id="GHH34786.1"/>
    </source>
</evidence>
<evidence type="ECO:0000256" key="3">
    <source>
        <dbReference type="ARBA" id="ARBA00022989"/>
    </source>
</evidence>
<dbReference type="EMBL" id="BNAR01000002">
    <property type="protein sequence ID" value="GHH34786.1"/>
    <property type="molecule type" value="Genomic_DNA"/>
</dbReference>
<evidence type="ECO:0000259" key="6">
    <source>
        <dbReference type="PROSITE" id="PS50850"/>
    </source>
</evidence>
<dbReference type="RefSeq" id="WP_191297471.1">
    <property type="nucleotide sequence ID" value="NZ_BNAR01000002.1"/>
</dbReference>
<keyword evidence="3 5" id="KW-1133">Transmembrane helix</keyword>
<feature type="transmembrane region" description="Helical" evidence="5">
    <location>
        <begin position="75"/>
        <end position="94"/>
    </location>
</feature>
<feature type="transmembrane region" description="Helical" evidence="5">
    <location>
        <begin position="7"/>
        <end position="34"/>
    </location>
</feature>
<protein>
    <submittedName>
        <fullName evidence="7">MFS transporter</fullName>
    </submittedName>
</protein>